<dbReference type="RefSeq" id="WP_186742108.1">
    <property type="nucleotide sequence ID" value="NZ_VFIA01000074.1"/>
</dbReference>
<feature type="region of interest" description="Disordered" evidence="1">
    <location>
        <begin position="244"/>
        <end position="278"/>
    </location>
</feature>
<sequence length="278" mass="31398">MVTNFSSPIKGANGGSCSRLAGYLEKENNQLPPGQQEAFFSSQSDKVSQIEVVAGIDRNGAAQGLKTGQDRFYTFTIDPSQKELAHIGGDRDKLRDYTRAVMDNYAANFGKGIESRELVWYAKIEYSRHYAHDDKAVQEGAAQKGQPKEGDQTHIHVIVSRFKERQQEGERSTSLSPLTNHRQAGGAIGNGFDRVNFIQANERSFDQKFSYSREQTETFDHARAARSEHQPDRLAARDQAIKAQIDRVRPQPQRDQDQATRQERPTHQEPTQSNYLSR</sequence>
<evidence type="ECO:0000256" key="1">
    <source>
        <dbReference type="SAM" id="MobiDB-lite"/>
    </source>
</evidence>
<dbReference type="Proteomes" id="UP000700732">
    <property type="component" value="Unassembled WGS sequence"/>
</dbReference>
<organism evidence="2 3">
    <name type="scientific">Spirosoma utsteinense</name>
    <dbReference type="NCBI Taxonomy" id="2585773"/>
    <lineage>
        <taxon>Bacteria</taxon>
        <taxon>Pseudomonadati</taxon>
        <taxon>Bacteroidota</taxon>
        <taxon>Cytophagia</taxon>
        <taxon>Cytophagales</taxon>
        <taxon>Cytophagaceae</taxon>
        <taxon>Spirosoma</taxon>
    </lineage>
</organism>
<dbReference type="Pfam" id="PF18976">
    <property type="entry name" value="DUF5712"/>
    <property type="match status" value="1"/>
</dbReference>
<accession>A0ABR6WEQ7</accession>
<evidence type="ECO:0008006" key="4">
    <source>
        <dbReference type="Google" id="ProtNLM"/>
    </source>
</evidence>
<proteinExistence type="predicted"/>
<evidence type="ECO:0000313" key="3">
    <source>
        <dbReference type="Proteomes" id="UP000700732"/>
    </source>
</evidence>
<keyword evidence="3" id="KW-1185">Reference proteome</keyword>
<feature type="region of interest" description="Disordered" evidence="1">
    <location>
        <begin position="163"/>
        <end position="190"/>
    </location>
</feature>
<name>A0ABR6WEQ7_9BACT</name>
<feature type="compositionally biased region" description="Polar residues" evidence="1">
    <location>
        <begin position="268"/>
        <end position="278"/>
    </location>
</feature>
<dbReference type="InterPro" id="IPR043766">
    <property type="entry name" value="BfmA-like"/>
</dbReference>
<feature type="compositionally biased region" description="Basic and acidic residues" evidence="1">
    <location>
        <begin position="244"/>
        <end position="267"/>
    </location>
</feature>
<dbReference type="EMBL" id="VFIA01000074">
    <property type="protein sequence ID" value="MBC3795029.1"/>
    <property type="molecule type" value="Genomic_DNA"/>
</dbReference>
<protein>
    <recommendedName>
        <fullName evidence="4">Mobilization protein</fullName>
    </recommendedName>
</protein>
<reference evidence="2 3" key="1">
    <citation type="submission" date="2019-06" db="EMBL/GenBank/DDBJ databases">
        <title>Spirosoma utsteinense sp. nov. isolated from Antarctic ice-free soils.</title>
        <authorList>
            <person name="Tahon G."/>
        </authorList>
    </citation>
    <scope>NUCLEOTIDE SEQUENCE [LARGE SCALE GENOMIC DNA]</scope>
    <source>
        <strain evidence="2 3">LMG 31447</strain>
    </source>
</reference>
<evidence type="ECO:0000313" key="2">
    <source>
        <dbReference type="EMBL" id="MBC3795029.1"/>
    </source>
</evidence>
<comment type="caution">
    <text evidence="2">The sequence shown here is derived from an EMBL/GenBank/DDBJ whole genome shotgun (WGS) entry which is preliminary data.</text>
</comment>
<gene>
    <name evidence="2" type="ORF">FH603_5561</name>
</gene>
<feature type="compositionally biased region" description="Polar residues" evidence="1">
    <location>
        <begin position="172"/>
        <end position="182"/>
    </location>
</feature>